<evidence type="ECO:0000313" key="3">
    <source>
        <dbReference type="EMBL" id="MEE6305995.1"/>
    </source>
</evidence>
<feature type="transmembrane region" description="Helical" evidence="2">
    <location>
        <begin position="65"/>
        <end position="83"/>
    </location>
</feature>
<feature type="compositionally biased region" description="Basic and acidic residues" evidence="1">
    <location>
        <begin position="278"/>
        <end position="287"/>
    </location>
</feature>
<feature type="transmembrane region" description="Helical" evidence="2">
    <location>
        <begin position="40"/>
        <end position="58"/>
    </location>
</feature>
<feature type="compositionally biased region" description="Pro residues" evidence="1">
    <location>
        <begin position="194"/>
        <end position="203"/>
    </location>
</feature>
<gene>
    <name evidence="3" type="ORF">V1634_04000</name>
</gene>
<organism evidence="3 4">
    <name type="scientific">Plantactinospora veratri</name>
    <dbReference type="NCBI Taxonomy" id="1436122"/>
    <lineage>
        <taxon>Bacteria</taxon>
        <taxon>Bacillati</taxon>
        <taxon>Actinomycetota</taxon>
        <taxon>Actinomycetes</taxon>
        <taxon>Micromonosporales</taxon>
        <taxon>Micromonosporaceae</taxon>
        <taxon>Plantactinospora</taxon>
    </lineage>
</organism>
<keyword evidence="2" id="KW-1133">Transmembrane helix</keyword>
<feature type="region of interest" description="Disordered" evidence="1">
    <location>
        <begin position="133"/>
        <end position="320"/>
    </location>
</feature>
<feature type="compositionally biased region" description="Pro residues" evidence="1">
    <location>
        <begin position="169"/>
        <end position="179"/>
    </location>
</feature>
<accession>A0ABU7S7R7</accession>
<dbReference type="Proteomes" id="UP001339911">
    <property type="component" value="Unassembled WGS sequence"/>
</dbReference>
<comment type="caution">
    <text evidence="3">The sequence shown here is derived from an EMBL/GenBank/DDBJ whole genome shotgun (WGS) entry which is preliminary data.</text>
</comment>
<feature type="transmembrane region" description="Helical" evidence="2">
    <location>
        <begin position="103"/>
        <end position="124"/>
    </location>
</feature>
<feature type="compositionally biased region" description="Polar residues" evidence="1">
    <location>
        <begin position="288"/>
        <end position="302"/>
    </location>
</feature>
<dbReference type="EMBL" id="JAZGQL010000003">
    <property type="protein sequence ID" value="MEE6305995.1"/>
    <property type="molecule type" value="Genomic_DNA"/>
</dbReference>
<evidence type="ECO:0000256" key="2">
    <source>
        <dbReference type="SAM" id="Phobius"/>
    </source>
</evidence>
<sequence length="320" mass="32690">MRHLGSLVFGLVSAPIIWVLSGIGLVRFNGGISREQTGDMILGFVAIVVVAGLLAALLLPRWSPVGTAVAGLLFMVMALWSMIDFRSMIDLLPRSFAGVDFALTAPSGAFATLLAVLLGATLLVPQRWRSPRPAAAGFPGGTGQPGFAPHPSAGQMPPGGQFPAGQFPPGGPGTHPPNYGPSVAPSYAQSAPPNFGPAVPPNYGPAGPHHQAPSAPPYNAPTGAPQYGQPTVPGNLGRPPGSPISGPPVPSAPAQPPIFSPLTPPAPAPRSGQPGSDETTRFGRSDETTQFGGRSDETTQFTGGPDDDGMDGATRRLGDR</sequence>
<keyword evidence="2" id="KW-0812">Transmembrane</keyword>
<name>A0ABU7S7R7_9ACTN</name>
<dbReference type="RefSeq" id="WP_331206361.1">
    <property type="nucleotide sequence ID" value="NZ_JAZGQL010000003.1"/>
</dbReference>
<reference evidence="3 4" key="1">
    <citation type="submission" date="2024-01" db="EMBL/GenBank/DDBJ databases">
        <title>Genome insights into Plantactinospora veratri sp. nov.</title>
        <authorList>
            <person name="Wang L."/>
        </authorList>
    </citation>
    <scope>NUCLEOTIDE SEQUENCE [LARGE SCALE GENOMIC DNA]</scope>
    <source>
        <strain evidence="3 4">NEAU-FHS4</strain>
    </source>
</reference>
<feature type="compositionally biased region" description="Pro residues" evidence="1">
    <location>
        <begin position="240"/>
        <end position="268"/>
    </location>
</feature>
<evidence type="ECO:0000256" key="1">
    <source>
        <dbReference type="SAM" id="MobiDB-lite"/>
    </source>
</evidence>
<feature type="transmembrane region" description="Helical" evidence="2">
    <location>
        <begin position="7"/>
        <end position="28"/>
    </location>
</feature>
<keyword evidence="4" id="KW-1185">Reference proteome</keyword>
<evidence type="ECO:0000313" key="4">
    <source>
        <dbReference type="Proteomes" id="UP001339911"/>
    </source>
</evidence>
<feature type="compositionally biased region" description="Low complexity" evidence="1">
    <location>
        <begin position="153"/>
        <end position="167"/>
    </location>
</feature>
<keyword evidence="2" id="KW-0472">Membrane</keyword>
<protein>
    <submittedName>
        <fullName evidence="3">Uncharacterized protein</fullName>
    </submittedName>
</protein>
<proteinExistence type="predicted"/>